<feature type="modified residue" description="4-aspartylphosphate" evidence="3">
    <location>
        <position position="42"/>
    </location>
</feature>
<dbReference type="SMART" id="SM00448">
    <property type="entry name" value="REC"/>
    <property type="match status" value="1"/>
</dbReference>
<keyword evidence="2 6" id="KW-0238">DNA-binding</keyword>
<dbReference type="CDD" id="cd06170">
    <property type="entry name" value="LuxR_C_like"/>
    <property type="match status" value="1"/>
</dbReference>
<feature type="domain" description="HTH luxR-type" evidence="4">
    <location>
        <begin position="123"/>
        <end position="188"/>
    </location>
</feature>
<dbReference type="AlphaFoldDB" id="A0A1L3EZF1"/>
<protein>
    <submittedName>
        <fullName evidence="6">DNA-binding response regulator</fullName>
    </submittedName>
</protein>
<dbReference type="InterPro" id="IPR016032">
    <property type="entry name" value="Sig_transdc_resp-reg_C-effctor"/>
</dbReference>
<organism evidence="6 7">
    <name type="scientific">Luteibacter rhizovicinus DSM 16549</name>
    <dbReference type="NCBI Taxonomy" id="1440763"/>
    <lineage>
        <taxon>Bacteria</taxon>
        <taxon>Pseudomonadati</taxon>
        <taxon>Pseudomonadota</taxon>
        <taxon>Gammaproteobacteria</taxon>
        <taxon>Lysobacterales</taxon>
        <taxon>Rhodanobacteraceae</taxon>
        <taxon>Luteibacter</taxon>
    </lineage>
</organism>
<dbReference type="Proteomes" id="UP000182987">
    <property type="component" value="Chromosome"/>
</dbReference>
<evidence type="ECO:0000259" key="5">
    <source>
        <dbReference type="PROSITE" id="PS50110"/>
    </source>
</evidence>
<dbReference type="PANTHER" id="PTHR43214:SF43">
    <property type="entry name" value="TWO-COMPONENT RESPONSE REGULATOR"/>
    <property type="match status" value="1"/>
</dbReference>
<evidence type="ECO:0000256" key="1">
    <source>
        <dbReference type="ARBA" id="ARBA00022553"/>
    </source>
</evidence>
<accession>A0A1L3EZF1</accession>
<dbReference type="Pfam" id="PF00196">
    <property type="entry name" value="GerE"/>
    <property type="match status" value="1"/>
</dbReference>
<dbReference type="InterPro" id="IPR001789">
    <property type="entry name" value="Sig_transdc_resp-reg_receiver"/>
</dbReference>
<dbReference type="Gene3D" id="3.40.50.2300">
    <property type="match status" value="1"/>
</dbReference>
<evidence type="ECO:0000256" key="2">
    <source>
        <dbReference type="ARBA" id="ARBA00023125"/>
    </source>
</evidence>
<dbReference type="EMBL" id="CP017480">
    <property type="protein sequence ID" value="APG06407.1"/>
    <property type="molecule type" value="Genomic_DNA"/>
</dbReference>
<feature type="domain" description="Response regulatory" evidence="5">
    <location>
        <begin position="1"/>
        <end position="107"/>
    </location>
</feature>
<dbReference type="SMART" id="SM00421">
    <property type="entry name" value="HTH_LUXR"/>
    <property type="match status" value="1"/>
</dbReference>
<evidence type="ECO:0000313" key="6">
    <source>
        <dbReference type="EMBL" id="APG06407.1"/>
    </source>
</evidence>
<dbReference type="Pfam" id="PF00072">
    <property type="entry name" value="Response_reg"/>
    <property type="match status" value="1"/>
</dbReference>
<dbReference type="InterPro" id="IPR011006">
    <property type="entry name" value="CheY-like_superfamily"/>
</dbReference>
<name>A0A1L3EZF1_9GAMM</name>
<dbReference type="InterPro" id="IPR058245">
    <property type="entry name" value="NreC/VraR/RcsB-like_REC"/>
</dbReference>
<dbReference type="KEGG" id="lrz:BJI69_06910"/>
<sequence>MRRGLRAAISQEADMELVGEGADGAEAIALFRRLRPTVALLDLQMPHVDGLEAIAAIRGEFPTAILIVLTSYPGDARVMRALTLGATSYLLKSATLEEIIKAIRASVAGRHVVASEVAHEIARHAGSDNLTSRETSVLRLAAAGQSNKAIAEALFVSEDTVKSRMRSIMAKLGALDRTHAVMIAVQRGFLDS</sequence>
<gene>
    <name evidence="6" type="ORF">BJI69_06910</name>
</gene>
<dbReference type="PANTHER" id="PTHR43214">
    <property type="entry name" value="TWO-COMPONENT RESPONSE REGULATOR"/>
    <property type="match status" value="1"/>
</dbReference>
<dbReference type="SUPFAM" id="SSF52172">
    <property type="entry name" value="CheY-like"/>
    <property type="match status" value="1"/>
</dbReference>
<proteinExistence type="predicted"/>
<evidence type="ECO:0000313" key="7">
    <source>
        <dbReference type="Proteomes" id="UP000182987"/>
    </source>
</evidence>
<dbReference type="PROSITE" id="PS50110">
    <property type="entry name" value="RESPONSE_REGULATORY"/>
    <property type="match status" value="1"/>
</dbReference>
<dbReference type="SUPFAM" id="SSF46894">
    <property type="entry name" value="C-terminal effector domain of the bipartite response regulators"/>
    <property type="match status" value="1"/>
</dbReference>
<dbReference type="PROSITE" id="PS00622">
    <property type="entry name" value="HTH_LUXR_1"/>
    <property type="match status" value="1"/>
</dbReference>
<keyword evidence="7" id="KW-1185">Reference proteome</keyword>
<dbReference type="GO" id="GO:0006355">
    <property type="term" value="P:regulation of DNA-templated transcription"/>
    <property type="evidence" value="ECO:0007669"/>
    <property type="project" value="InterPro"/>
</dbReference>
<dbReference type="InterPro" id="IPR039420">
    <property type="entry name" value="WalR-like"/>
</dbReference>
<dbReference type="CDD" id="cd17535">
    <property type="entry name" value="REC_NarL-like"/>
    <property type="match status" value="1"/>
</dbReference>
<keyword evidence="1 3" id="KW-0597">Phosphoprotein</keyword>
<evidence type="ECO:0000256" key="3">
    <source>
        <dbReference type="PROSITE-ProRule" id="PRU00169"/>
    </source>
</evidence>
<dbReference type="RefSeq" id="WP_046965935.1">
    <property type="nucleotide sequence ID" value="NZ_CP017480.1"/>
</dbReference>
<dbReference type="GO" id="GO:0003677">
    <property type="term" value="F:DNA binding"/>
    <property type="evidence" value="ECO:0007669"/>
    <property type="project" value="UniProtKB-KW"/>
</dbReference>
<dbReference type="PROSITE" id="PS50043">
    <property type="entry name" value="HTH_LUXR_2"/>
    <property type="match status" value="1"/>
</dbReference>
<evidence type="ECO:0000259" key="4">
    <source>
        <dbReference type="PROSITE" id="PS50043"/>
    </source>
</evidence>
<dbReference type="STRING" id="1440763.BJI69_06910"/>
<reference evidence="7" key="1">
    <citation type="submission" date="2016-09" db="EMBL/GenBank/DDBJ databases">
        <authorList>
            <person name="Lysoe E."/>
        </authorList>
    </citation>
    <scope>NUCLEOTIDE SEQUENCE [LARGE SCALE GENOMIC DNA]</scope>
    <source>
        <strain evidence="7">LJ96T</strain>
    </source>
</reference>
<dbReference type="InterPro" id="IPR000792">
    <property type="entry name" value="Tscrpt_reg_LuxR_C"/>
</dbReference>
<dbReference type="GO" id="GO:0000160">
    <property type="term" value="P:phosphorelay signal transduction system"/>
    <property type="evidence" value="ECO:0007669"/>
    <property type="project" value="InterPro"/>
</dbReference>
<dbReference type="PRINTS" id="PR00038">
    <property type="entry name" value="HTHLUXR"/>
</dbReference>